<feature type="compositionally biased region" description="Pro residues" evidence="1">
    <location>
        <begin position="57"/>
        <end position="71"/>
    </location>
</feature>
<reference evidence="2" key="2">
    <citation type="submission" date="2022-01" db="EMBL/GenBank/DDBJ databases">
        <authorList>
            <person name="Yamashiro T."/>
            <person name="Shiraishi A."/>
            <person name="Satake H."/>
            <person name="Nakayama K."/>
        </authorList>
    </citation>
    <scope>NUCLEOTIDE SEQUENCE</scope>
</reference>
<dbReference type="Proteomes" id="UP001151760">
    <property type="component" value="Unassembled WGS sequence"/>
</dbReference>
<evidence type="ECO:0000256" key="1">
    <source>
        <dbReference type="SAM" id="MobiDB-lite"/>
    </source>
</evidence>
<feature type="region of interest" description="Disordered" evidence="1">
    <location>
        <begin position="21"/>
        <end position="100"/>
    </location>
</feature>
<feature type="compositionally biased region" description="Basic and acidic residues" evidence="1">
    <location>
        <begin position="271"/>
        <end position="281"/>
    </location>
</feature>
<gene>
    <name evidence="2" type="ORF">Tco_1124218</name>
</gene>
<protein>
    <submittedName>
        <fullName evidence="2">Uncharacterized protein</fullName>
    </submittedName>
</protein>
<reference evidence="2" key="1">
    <citation type="journal article" date="2022" name="Int. J. Mol. Sci.">
        <title>Draft Genome of Tanacetum Coccineum: Genomic Comparison of Closely Related Tanacetum-Family Plants.</title>
        <authorList>
            <person name="Yamashiro T."/>
            <person name="Shiraishi A."/>
            <person name="Nakayama K."/>
            <person name="Satake H."/>
        </authorList>
    </citation>
    <scope>NUCLEOTIDE SEQUENCE</scope>
</reference>
<feature type="compositionally biased region" description="Basic and acidic residues" evidence="1">
    <location>
        <begin position="76"/>
        <end position="86"/>
    </location>
</feature>
<feature type="compositionally biased region" description="Basic and acidic residues" evidence="1">
    <location>
        <begin position="351"/>
        <end position="374"/>
    </location>
</feature>
<feature type="region of interest" description="Disordered" evidence="1">
    <location>
        <begin position="351"/>
        <end position="416"/>
    </location>
</feature>
<proteinExistence type="predicted"/>
<comment type="caution">
    <text evidence="2">The sequence shown here is derived from an EMBL/GenBank/DDBJ whole genome shotgun (WGS) entry which is preliminary data.</text>
</comment>
<feature type="compositionally biased region" description="Acidic residues" evidence="1">
    <location>
        <begin position="393"/>
        <end position="408"/>
    </location>
</feature>
<dbReference type="EMBL" id="BQNB010021572">
    <property type="protein sequence ID" value="GJU07788.1"/>
    <property type="molecule type" value="Genomic_DNA"/>
</dbReference>
<feature type="compositionally biased region" description="Low complexity" evidence="1">
    <location>
        <begin position="46"/>
        <end position="56"/>
    </location>
</feature>
<feature type="region of interest" description="Disordered" evidence="1">
    <location>
        <begin position="268"/>
        <end position="290"/>
    </location>
</feature>
<organism evidence="2 3">
    <name type="scientific">Tanacetum coccineum</name>
    <dbReference type="NCBI Taxonomy" id="301880"/>
    <lineage>
        <taxon>Eukaryota</taxon>
        <taxon>Viridiplantae</taxon>
        <taxon>Streptophyta</taxon>
        <taxon>Embryophyta</taxon>
        <taxon>Tracheophyta</taxon>
        <taxon>Spermatophyta</taxon>
        <taxon>Magnoliopsida</taxon>
        <taxon>eudicotyledons</taxon>
        <taxon>Gunneridae</taxon>
        <taxon>Pentapetalae</taxon>
        <taxon>asterids</taxon>
        <taxon>campanulids</taxon>
        <taxon>Asterales</taxon>
        <taxon>Asteraceae</taxon>
        <taxon>Asteroideae</taxon>
        <taxon>Anthemideae</taxon>
        <taxon>Anthemidinae</taxon>
        <taxon>Tanacetum</taxon>
    </lineage>
</organism>
<feature type="region of interest" description="Disordered" evidence="1">
    <location>
        <begin position="165"/>
        <end position="205"/>
    </location>
</feature>
<accession>A0ABQ5J8J1</accession>
<feature type="compositionally biased region" description="Basic residues" evidence="1">
    <location>
        <begin position="375"/>
        <end position="387"/>
    </location>
</feature>
<feature type="compositionally biased region" description="Basic and acidic residues" evidence="1">
    <location>
        <begin position="181"/>
        <end position="205"/>
    </location>
</feature>
<feature type="compositionally biased region" description="Polar residues" evidence="1">
    <location>
        <begin position="91"/>
        <end position="100"/>
    </location>
</feature>
<keyword evidence="3" id="KW-1185">Reference proteome</keyword>
<evidence type="ECO:0000313" key="2">
    <source>
        <dbReference type="EMBL" id="GJU07788.1"/>
    </source>
</evidence>
<sequence>MKRGFRGAPRPLLPAMLLVATNPNAGQEHDAVAPSQPSSSTPPVPSTSSPPVLSTPTPIPATIPSPTPIPETEPEPFEHTFEEPSPVHHTFTPQETGTRTNGYGYDLLQVVPQKLVKKVERSWMGLLKKRHVVLSDSRRRNLRLKEKSQGRIQVEDISPNTLEISSQNSSRLTLKPRSIGKGKEIQEKEKRPKERRRLDSLQKEEEAKQIHLDSLLAQRIAEEEELNEQQKKRKAQVQFEAQHYTNEDWDLIRAKIEANAELKYFAANPPAHKEGRKEERAKAKRNKPMTQSQLKTYMMNYLKNQGTWKLSQLKNLSFEEVKEEFDKLVKQVESFAPINFEATKASLKRFGEELQTKTPKRLKDDEAKDDEPTKKSGKRRKQMARRGLHTDLDKDDSEDSDEVGEQEESVTGTKTPINHVPVAMKIPSIATYKIIKQGEKGVYQIVREDGTDVVYINFGAMLKDISRDDLTELYRIVMNRYGMDGPEDELEKVFERVHCLNLESMDIYMLIERTYPLSAEMCKAMLDKKLQGGKPDENCYKMLKMMEKQAGIRK</sequence>
<name>A0ABQ5J8J1_9ASTR</name>
<evidence type="ECO:0000313" key="3">
    <source>
        <dbReference type="Proteomes" id="UP001151760"/>
    </source>
</evidence>